<dbReference type="Pfam" id="PF01408">
    <property type="entry name" value="GFO_IDH_MocA"/>
    <property type="match status" value="1"/>
</dbReference>
<evidence type="ECO:0000259" key="2">
    <source>
        <dbReference type="Pfam" id="PF01408"/>
    </source>
</evidence>
<dbReference type="Pfam" id="PF22725">
    <property type="entry name" value="GFO_IDH_MocA_C3"/>
    <property type="match status" value="1"/>
</dbReference>
<dbReference type="GO" id="GO:0000166">
    <property type="term" value="F:nucleotide binding"/>
    <property type="evidence" value="ECO:0007669"/>
    <property type="project" value="InterPro"/>
</dbReference>
<dbReference type="Proteomes" id="UP000051260">
    <property type="component" value="Unassembled WGS sequence"/>
</dbReference>
<name>A0A0P1I584_9RHOB</name>
<gene>
    <name evidence="4" type="primary">ycjS</name>
    <name evidence="4" type="ORF">RUE5091_01012</name>
</gene>
<protein>
    <submittedName>
        <fullName evidence="4">Putative oxidoreductase YcjS</fullName>
        <ecNumber evidence="4">1.-.-.-</ecNumber>
    </submittedName>
</protein>
<dbReference type="InterPro" id="IPR050463">
    <property type="entry name" value="Gfo/Idh/MocA_oxidrdct_glycsds"/>
</dbReference>
<dbReference type="PANTHER" id="PTHR43818">
    <property type="entry name" value="BCDNA.GH03377"/>
    <property type="match status" value="1"/>
</dbReference>
<evidence type="ECO:0000256" key="1">
    <source>
        <dbReference type="ARBA" id="ARBA00023002"/>
    </source>
</evidence>
<feature type="domain" description="Gfo/Idh/MocA-like oxidoreductase N-terminal" evidence="2">
    <location>
        <begin position="7"/>
        <end position="123"/>
    </location>
</feature>
<dbReference type="Gene3D" id="3.30.360.10">
    <property type="entry name" value="Dihydrodipicolinate Reductase, domain 2"/>
    <property type="match status" value="1"/>
</dbReference>
<dbReference type="Gene3D" id="3.40.50.720">
    <property type="entry name" value="NAD(P)-binding Rossmann-like Domain"/>
    <property type="match status" value="1"/>
</dbReference>
<proteinExistence type="predicted"/>
<dbReference type="STRING" id="1715692.RUE5091_01012"/>
<dbReference type="SUPFAM" id="SSF55347">
    <property type="entry name" value="Glyceraldehyde-3-phosphate dehydrogenase-like, C-terminal domain"/>
    <property type="match status" value="1"/>
</dbReference>
<dbReference type="SUPFAM" id="SSF51735">
    <property type="entry name" value="NAD(P)-binding Rossmann-fold domains"/>
    <property type="match status" value="1"/>
</dbReference>
<dbReference type="InterPro" id="IPR036291">
    <property type="entry name" value="NAD(P)-bd_dom_sf"/>
</dbReference>
<keyword evidence="5" id="KW-1185">Reference proteome</keyword>
<organism evidence="4 5">
    <name type="scientific">Ruegeria denitrificans</name>
    <dbReference type="NCBI Taxonomy" id="1715692"/>
    <lineage>
        <taxon>Bacteria</taxon>
        <taxon>Pseudomonadati</taxon>
        <taxon>Pseudomonadota</taxon>
        <taxon>Alphaproteobacteria</taxon>
        <taxon>Rhodobacterales</taxon>
        <taxon>Roseobacteraceae</taxon>
        <taxon>Ruegeria</taxon>
    </lineage>
</organism>
<evidence type="ECO:0000313" key="4">
    <source>
        <dbReference type="EMBL" id="CUJ90664.1"/>
    </source>
</evidence>
<reference evidence="5" key="1">
    <citation type="submission" date="2015-09" db="EMBL/GenBank/DDBJ databases">
        <authorList>
            <person name="Rodrigo-Torres L."/>
            <person name="Arahal D.R."/>
        </authorList>
    </citation>
    <scope>NUCLEOTIDE SEQUENCE [LARGE SCALE GENOMIC DNA]</scope>
    <source>
        <strain evidence="5">CECT 5091</strain>
    </source>
</reference>
<dbReference type="EC" id="1.-.-.-" evidence="4"/>
<evidence type="ECO:0000259" key="3">
    <source>
        <dbReference type="Pfam" id="PF22725"/>
    </source>
</evidence>
<feature type="domain" description="GFO/IDH/MocA-like oxidoreductase" evidence="3">
    <location>
        <begin position="134"/>
        <end position="280"/>
    </location>
</feature>
<dbReference type="RefSeq" id="WP_058280792.1">
    <property type="nucleotide sequence ID" value="NZ_CYUD01000003.1"/>
</dbReference>
<dbReference type="EMBL" id="CYUD01000003">
    <property type="protein sequence ID" value="CUJ90664.1"/>
    <property type="molecule type" value="Genomic_DNA"/>
</dbReference>
<sequence>MSDFAKIRAAVIGTGFIGTVHVQALRRLGVDVRGVLGSSLKRGQERAQTMSVARAYDSLEDLLADENIDVVHVTTPNHAHYSQVKSILGAGKHVICEKPLAMTSAESAEMVDLANASGKVAAVCYNIRFYPLNQQAHGMVQAGDLGDIRFVTGHYHQDWLAKPSDWNWRLESEIGGALRSVGDIGTHWVDLTSFVTGLKAASVMAELVTFIPKRQKPLGSVETFTSGTGETESRPIDTDDAAMILIRYENGARGVMSTSQVNMGRKNSLQWDIAGAKATAAWDSENPDHLFIGHRDGPNQTLMRDFTLMNRPGVAAATLPPGHVEGFADSFFNFFRAIYADVLAGGRQPTSTWATFEDGHYEMRFCDAVVKSASESRWVDLSEI</sequence>
<keyword evidence="1 4" id="KW-0560">Oxidoreductase</keyword>
<dbReference type="PANTHER" id="PTHR43818:SF11">
    <property type="entry name" value="BCDNA.GH03377"/>
    <property type="match status" value="1"/>
</dbReference>
<dbReference type="GO" id="GO:0016491">
    <property type="term" value="F:oxidoreductase activity"/>
    <property type="evidence" value="ECO:0007669"/>
    <property type="project" value="UniProtKB-KW"/>
</dbReference>
<dbReference type="InterPro" id="IPR055170">
    <property type="entry name" value="GFO_IDH_MocA-like_dom"/>
</dbReference>
<dbReference type="OrthoDB" id="9815825at2"/>
<accession>A0A0P1I584</accession>
<evidence type="ECO:0000313" key="5">
    <source>
        <dbReference type="Proteomes" id="UP000051260"/>
    </source>
</evidence>
<dbReference type="InterPro" id="IPR000683">
    <property type="entry name" value="Gfo/Idh/MocA-like_OxRdtase_N"/>
</dbReference>
<dbReference type="AlphaFoldDB" id="A0A0P1I584"/>